<dbReference type="InterPro" id="IPR001849">
    <property type="entry name" value="PH_domain"/>
</dbReference>
<dbReference type="CDD" id="cd13298">
    <property type="entry name" value="PH1_PH_fungal"/>
    <property type="match status" value="1"/>
</dbReference>
<dbReference type="Pfam" id="PF00169">
    <property type="entry name" value="PH"/>
    <property type="match status" value="2"/>
</dbReference>
<dbReference type="PROSITE" id="PS50003">
    <property type="entry name" value="PH_DOMAIN"/>
    <property type="match status" value="2"/>
</dbReference>
<organism evidence="3 4">
    <name type="scientific">Acrodontium crateriforme</name>
    <dbReference type="NCBI Taxonomy" id="150365"/>
    <lineage>
        <taxon>Eukaryota</taxon>
        <taxon>Fungi</taxon>
        <taxon>Dikarya</taxon>
        <taxon>Ascomycota</taxon>
        <taxon>Pezizomycotina</taxon>
        <taxon>Dothideomycetes</taxon>
        <taxon>Dothideomycetidae</taxon>
        <taxon>Mycosphaerellales</taxon>
        <taxon>Teratosphaeriaceae</taxon>
        <taxon>Acrodontium</taxon>
    </lineage>
</organism>
<feature type="region of interest" description="Disordered" evidence="1">
    <location>
        <begin position="1"/>
        <end position="42"/>
    </location>
</feature>
<evidence type="ECO:0000256" key="1">
    <source>
        <dbReference type="SAM" id="MobiDB-lite"/>
    </source>
</evidence>
<feature type="domain" description="PH" evidence="2">
    <location>
        <begin position="60"/>
        <end position="157"/>
    </location>
</feature>
<feature type="region of interest" description="Disordered" evidence="1">
    <location>
        <begin position="278"/>
        <end position="338"/>
    </location>
</feature>
<feature type="compositionally biased region" description="Low complexity" evidence="1">
    <location>
        <begin position="20"/>
        <end position="39"/>
    </location>
</feature>
<dbReference type="Proteomes" id="UP001303373">
    <property type="component" value="Chromosome 7"/>
</dbReference>
<feature type="compositionally biased region" description="Polar residues" evidence="1">
    <location>
        <begin position="278"/>
        <end position="293"/>
    </location>
</feature>
<evidence type="ECO:0000313" key="4">
    <source>
        <dbReference type="Proteomes" id="UP001303373"/>
    </source>
</evidence>
<dbReference type="SUPFAM" id="SSF50729">
    <property type="entry name" value="PH domain-like"/>
    <property type="match status" value="2"/>
</dbReference>
<dbReference type="EMBL" id="CP138586">
    <property type="protein sequence ID" value="WPH02150.1"/>
    <property type="molecule type" value="Genomic_DNA"/>
</dbReference>
<reference evidence="3 4" key="1">
    <citation type="submission" date="2023-11" db="EMBL/GenBank/DDBJ databases">
        <title>An acidophilic fungus is an integral part of prey digestion in a carnivorous sundew plant.</title>
        <authorList>
            <person name="Tsai I.J."/>
        </authorList>
    </citation>
    <scope>NUCLEOTIDE SEQUENCE [LARGE SCALE GENOMIC DNA]</scope>
    <source>
        <strain evidence="3">169a</strain>
    </source>
</reference>
<protein>
    <recommendedName>
        <fullName evidence="2">PH domain-containing protein</fullName>
    </recommendedName>
</protein>
<dbReference type="InterPro" id="IPR011993">
    <property type="entry name" value="PH-like_dom_sf"/>
</dbReference>
<feature type="compositionally biased region" description="Low complexity" evidence="1">
    <location>
        <begin position="325"/>
        <end position="335"/>
    </location>
</feature>
<keyword evidence="4" id="KW-1185">Reference proteome</keyword>
<dbReference type="CDD" id="cd13299">
    <property type="entry name" value="PH2_PH_fungal"/>
    <property type="match status" value="1"/>
</dbReference>
<gene>
    <name evidence="3" type="ORF">R9X50_00500500</name>
</gene>
<evidence type="ECO:0000259" key="2">
    <source>
        <dbReference type="PROSITE" id="PS50003"/>
    </source>
</evidence>
<feature type="region of interest" description="Disordered" evidence="1">
    <location>
        <begin position="223"/>
        <end position="264"/>
    </location>
</feature>
<dbReference type="Gene3D" id="2.30.29.30">
    <property type="entry name" value="Pleckstrin-homology domain (PH domain)/Phosphotyrosine-binding domain (PTB)"/>
    <property type="match status" value="2"/>
</dbReference>
<accession>A0AAQ3M763</accession>
<name>A0AAQ3M763_9PEZI</name>
<sequence length="470" mass="51472">MADVAVPSSSHSQPRSIPTASGLSLDSSSHQPSSLAASAHTHARSNFPPVTLQGSYDYDRIIKAGHVLKRTRKTKSWKSIYIVLRPTLLSIYRDSSESRLRHQIALSDLTAVARQRDPRRRDKHVFALFSPSRNYHLEATSEAEAQNWVELIRHEARMDDHEDELEPMSPGGVTPSAYWGIDRSIDAQLSQRFVAHDDHAGYSSSEMETHQPAKAQHAIGTSLPKQRDRGPTHSSINSVHAVPRRPSHMEYSGAEHGSFSDFSDTGAAGRMSALSLTLPPNESVAPNNVSPTSPHHAIYGAAPVSPRPGIAPRSTSQISGLNMAPPTTTTSTNPSHATDSERVIHQSYLYHLQKKSHTPGIRQWKKTWMVLRASSLTLYKSADEYLATLVLPLHTIIDAVEIDPLSKSKTACMLVIAEERNYRFACVDEEDLAKWLGAFKSHFAARRRAATIDKAVGAGSVPRSAGGAGT</sequence>
<dbReference type="SMART" id="SM00233">
    <property type="entry name" value="PH"/>
    <property type="match status" value="2"/>
</dbReference>
<dbReference type="PANTHER" id="PTHR14336">
    <property type="entry name" value="TANDEM PH DOMAIN CONTAINING PROTEIN"/>
    <property type="match status" value="1"/>
</dbReference>
<feature type="compositionally biased region" description="Polar residues" evidence="1">
    <location>
        <begin position="7"/>
        <end position="19"/>
    </location>
</feature>
<feature type="domain" description="PH" evidence="2">
    <location>
        <begin position="342"/>
        <end position="444"/>
    </location>
</feature>
<evidence type="ECO:0000313" key="3">
    <source>
        <dbReference type="EMBL" id="WPH02150.1"/>
    </source>
</evidence>
<dbReference type="AlphaFoldDB" id="A0AAQ3M763"/>
<proteinExistence type="predicted"/>
<dbReference type="InterPro" id="IPR051707">
    <property type="entry name" value="PI-Interact_SigTrans_Reg"/>
</dbReference>